<name>A0A897MZ23_9EURY</name>
<keyword evidence="5" id="KW-0378">Hydrolase</keyword>
<keyword evidence="6 10" id="KW-1133">Transmembrane helix</keyword>
<dbReference type="InterPro" id="IPR026392">
    <property type="entry name" value="Exo/Archaeosortase_dom"/>
</dbReference>
<feature type="transmembrane region" description="Helical" evidence="10">
    <location>
        <begin position="15"/>
        <end position="36"/>
    </location>
</feature>
<proteinExistence type="predicted"/>
<evidence type="ECO:0000256" key="4">
    <source>
        <dbReference type="ARBA" id="ARBA00022692"/>
    </source>
</evidence>
<dbReference type="InterPro" id="IPR014522">
    <property type="entry name" value="ArtA"/>
</dbReference>
<evidence type="ECO:0000256" key="6">
    <source>
        <dbReference type="ARBA" id="ARBA00022989"/>
    </source>
</evidence>
<dbReference type="InterPro" id="IPR019127">
    <property type="entry name" value="Exosortase"/>
</dbReference>
<keyword evidence="2" id="KW-1003">Cell membrane</keyword>
<evidence type="ECO:0000256" key="3">
    <source>
        <dbReference type="ARBA" id="ARBA00022670"/>
    </source>
</evidence>
<dbReference type="Proteomes" id="UP000663525">
    <property type="component" value="Chromosome"/>
</dbReference>
<organism evidence="11 12">
    <name type="scientific">Halapricum desulfuricans</name>
    <dbReference type="NCBI Taxonomy" id="2841257"/>
    <lineage>
        <taxon>Archaea</taxon>
        <taxon>Methanobacteriati</taxon>
        <taxon>Methanobacteriota</taxon>
        <taxon>Stenosarchaea group</taxon>
        <taxon>Halobacteria</taxon>
        <taxon>Halobacteriales</taxon>
        <taxon>Haloarculaceae</taxon>
        <taxon>Halapricum</taxon>
    </lineage>
</organism>
<evidence type="ECO:0000313" key="12">
    <source>
        <dbReference type="Proteomes" id="UP000663525"/>
    </source>
</evidence>
<feature type="transmembrane region" description="Helical" evidence="10">
    <location>
        <begin position="70"/>
        <end position="90"/>
    </location>
</feature>
<reference evidence="11" key="1">
    <citation type="submission" date="2020-11" db="EMBL/GenBank/DDBJ databases">
        <title>Carbohydrate-dependent, anaerobic sulfur respiration: A novel catabolism in halophilic archaea.</title>
        <authorList>
            <person name="Sorokin D.Y."/>
            <person name="Messina E."/>
            <person name="Smedile F."/>
            <person name="La Cono V."/>
            <person name="Hallsworth J.E."/>
            <person name="Yakimov M.M."/>
        </authorList>
    </citation>
    <scope>NUCLEOTIDE SEQUENCE</scope>
    <source>
        <strain evidence="11">HSR12-1</strain>
    </source>
</reference>
<feature type="active site" description="Proton donor" evidence="8">
    <location>
        <position position="227"/>
    </location>
</feature>
<keyword evidence="7 10" id="KW-0472">Membrane</keyword>
<sequence length="328" mass="36144">MTLGLVGAFEWAHQWWGPLSWLVLLVFLSGTIIDLYDRRLARYVLVGGWGVLALFWVSAIYQFVFDQKSITEGVAVVLAIPLSLYVGYLLASGRDRLVVVSRAVAVAWLIYLPFSTLPFLRNPLIAIVTDQTAAVLSLTGADFQVIAGNNFPADLGPADPVEPYHKTFFFHVPDVRAVSYTIMMACTGIGSMAIFGGLIAAVRAPLARKLQALAVAVGIIWVLNIARNVFIAYAFGYQRLQVFPEFVMSTFGVNRIEVSYIVADRILAQFLSVFALIGITYVVIKILPEVLAIVEEALYVLTRNEYDLQRAFEVGARADGGRDRDEAA</sequence>
<keyword evidence="4 10" id="KW-0812">Transmembrane</keyword>
<comment type="subcellular location">
    <subcellularLocation>
        <location evidence="1">Cell membrane</location>
        <topology evidence="1">Multi-pass membrane protein</topology>
    </subcellularLocation>
</comment>
<dbReference type="AlphaFoldDB" id="A0A897MZ23"/>
<dbReference type="NCBIfam" id="TIGR04178">
    <property type="entry name" value="exo_archaeo"/>
    <property type="match status" value="1"/>
</dbReference>
<dbReference type="GO" id="GO:0006508">
    <property type="term" value="P:proteolysis"/>
    <property type="evidence" value="ECO:0007669"/>
    <property type="project" value="UniProtKB-KW"/>
</dbReference>
<dbReference type="GO" id="GO:0005886">
    <property type="term" value="C:plasma membrane"/>
    <property type="evidence" value="ECO:0007669"/>
    <property type="project" value="UniProtKB-SubCell"/>
</dbReference>
<protein>
    <submittedName>
        <fullName evidence="11">Exosortase</fullName>
    </submittedName>
</protein>
<keyword evidence="3" id="KW-0645">Protease</keyword>
<evidence type="ECO:0000256" key="9">
    <source>
        <dbReference type="PIRSR" id="PIRSR025737-2"/>
    </source>
</evidence>
<evidence type="ECO:0000256" key="7">
    <source>
        <dbReference type="ARBA" id="ARBA00023136"/>
    </source>
</evidence>
<feature type="transmembrane region" description="Helical" evidence="10">
    <location>
        <begin position="97"/>
        <end position="114"/>
    </location>
</feature>
<gene>
    <name evidence="11" type="ORF">HSR121_1563</name>
</gene>
<evidence type="ECO:0000256" key="10">
    <source>
        <dbReference type="SAM" id="Phobius"/>
    </source>
</evidence>
<evidence type="ECO:0000256" key="1">
    <source>
        <dbReference type="ARBA" id="ARBA00004651"/>
    </source>
</evidence>
<dbReference type="NCBIfam" id="TIGR04125">
    <property type="entry name" value="exosort_PGF_TRM"/>
    <property type="match status" value="1"/>
</dbReference>
<dbReference type="GO" id="GO:0008233">
    <property type="term" value="F:peptidase activity"/>
    <property type="evidence" value="ECO:0007669"/>
    <property type="project" value="UniProtKB-KW"/>
</dbReference>
<dbReference type="Pfam" id="PF09721">
    <property type="entry name" value="Exosortase_EpsH"/>
    <property type="match status" value="1"/>
</dbReference>
<feature type="transmembrane region" description="Helical" evidence="10">
    <location>
        <begin position="266"/>
        <end position="284"/>
    </location>
</feature>
<evidence type="ECO:0000256" key="8">
    <source>
        <dbReference type="PIRSR" id="PIRSR025737-1"/>
    </source>
</evidence>
<accession>A0A897MZ23</accession>
<feature type="site" description="Transition state stabilizer" evidence="9">
    <location>
        <position position="265"/>
    </location>
</feature>
<feature type="transmembrane region" description="Helical" evidence="10">
    <location>
        <begin position="212"/>
        <end position="235"/>
    </location>
</feature>
<evidence type="ECO:0000313" key="11">
    <source>
        <dbReference type="EMBL" id="QSG05902.1"/>
    </source>
</evidence>
<feature type="transmembrane region" description="Helical" evidence="10">
    <location>
        <begin position="177"/>
        <end position="200"/>
    </location>
</feature>
<evidence type="ECO:0000256" key="2">
    <source>
        <dbReference type="ARBA" id="ARBA00022475"/>
    </source>
</evidence>
<feature type="transmembrane region" description="Helical" evidence="10">
    <location>
        <begin position="43"/>
        <end position="64"/>
    </location>
</feature>
<dbReference type="RefSeq" id="WP_229112254.1">
    <property type="nucleotide sequence ID" value="NZ_CP064787.1"/>
</dbReference>
<dbReference type="EMBL" id="CP064787">
    <property type="protein sequence ID" value="QSG05902.1"/>
    <property type="molecule type" value="Genomic_DNA"/>
</dbReference>
<dbReference type="PIRSF" id="PIRSF025737">
    <property type="entry name" value="Cyco1"/>
    <property type="match status" value="1"/>
</dbReference>
<dbReference type="GeneID" id="68855158"/>
<feature type="active site" description="Acyl-thioester intermediate" evidence="8">
    <location>
        <position position="186"/>
    </location>
</feature>
<evidence type="ECO:0000256" key="5">
    <source>
        <dbReference type="ARBA" id="ARBA00022801"/>
    </source>
</evidence>